<keyword evidence="1" id="KW-0732">Signal</keyword>
<dbReference type="EMBL" id="CP020472">
    <property type="protein sequence ID" value="ARD22582.1"/>
    <property type="molecule type" value="Genomic_DNA"/>
</dbReference>
<evidence type="ECO:0000313" key="2">
    <source>
        <dbReference type="EMBL" id="ARD22582.1"/>
    </source>
</evidence>
<dbReference type="Pfam" id="PF16743">
    <property type="entry name" value="PliI"/>
    <property type="match status" value="1"/>
</dbReference>
<name>A0ABM6JLY3_9GAMM</name>
<dbReference type="InterPro" id="IPR031948">
    <property type="entry name" value="PliI"/>
</dbReference>
<dbReference type="InterPro" id="IPR038643">
    <property type="entry name" value="PliI_sf"/>
</dbReference>
<protein>
    <submittedName>
        <fullName evidence="2">Uncharacterized protein</fullName>
    </submittedName>
</protein>
<gene>
    <name evidence="2" type="ORF">SJ2017_2292</name>
</gene>
<evidence type="ECO:0000313" key="3">
    <source>
        <dbReference type="Proteomes" id="UP000191820"/>
    </source>
</evidence>
<dbReference type="RefSeq" id="WP_080915872.1">
    <property type="nucleotide sequence ID" value="NZ_CP020472.1"/>
</dbReference>
<dbReference type="Proteomes" id="UP000191820">
    <property type="component" value="Chromosome"/>
</dbReference>
<feature type="chain" id="PRO_5045310433" evidence="1">
    <location>
        <begin position="33"/>
        <end position="142"/>
    </location>
</feature>
<keyword evidence="3" id="KW-1185">Reference proteome</keyword>
<accession>A0ABM6JLY3</accession>
<reference evidence="2 3" key="1">
    <citation type="submission" date="2017-03" db="EMBL/GenBank/DDBJ databases">
        <title>Genome sequencing of Shewanella japonica KCTC 22435.</title>
        <authorList>
            <person name="Kim K.M."/>
        </authorList>
    </citation>
    <scope>NUCLEOTIDE SEQUENCE [LARGE SCALE GENOMIC DNA]</scope>
    <source>
        <strain evidence="2 3">KCTC 22435</strain>
    </source>
</reference>
<evidence type="ECO:0000256" key="1">
    <source>
        <dbReference type="SAM" id="SignalP"/>
    </source>
</evidence>
<organism evidence="2 3">
    <name type="scientific">Shewanella japonica</name>
    <dbReference type="NCBI Taxonomy" id="93973"/>
    <lineage>
        <taxon>Bacteria</taxon>
        <taxon>Pseudomonadati</taxon>
        <taxon>Pseudomonadota</taxon>
        <taxon>Gammaproteobacteria</taxon>
        <taxon>Alteromonadales</taxon>
        <taxon>Shewanellaceae</taxon>
        <taxon>Shewanella</taxon>
    </lineage>
</organism>
<proteinExistence type="predicted"/>
<dbReference type="Gene3D" id="2.40.128.460">
    <property type="entry name" value="Periplasmic lysozyme inhibitor of I-type lysozyme"/>
    <property type="match status" value="1"/>
</dbReference>
<feature type="signal peptide" evidence="1">
    <location>
        <begin position="1"/>
        <end position="32"/>
    </location>
</feature>
<sequence length="142" mass="15245">MKNMKKTSRVNNMLSFLMIAPLLYGSASMVNAHEVHELTTSNGGTYVKAFSFSNQQSVVIAEGRIEPRSIGTISIKLYKNLDVGDFADGIIIPRGGTILSVEVLKDNSDGQQLNITTVTAGSGNYQTSQLVCIAENAVSLCD</sequence>